<dbReference type="PANTHER" id="PTHR10803:SF31">
    <property type="entry name" value="ATPASE RV3679-RELATED"/>
    <property type="match status" value="1"/>
</dbReference>
<dbReference type="GO" id="GO:0016887">
    <property type="term" value="F:ATP hydrolysis activity"/>
    <property type="evidence" value="ECO:0007669"/>
    <property type="project" value="InterPro"/>
</dbReference>
<dbReference type="InterPro" id="IPR027417">
    <property type="entry name" value="P-loop_NTPase"/>
</dbReference>
<dbReference type="RefSeq" id="WP_021030726.1">
    <property type="nucleotide sequence ID" value="NZ_KI391954.1"/>
</dbReference>
<dbReference type="STRING" id="679197.HMPREF9336_00821"/>
<dbReference type="InterPro" id="IPR016300">
    <property type="entry name" value="ATPase_ArsA/GET3"/>
</dbReference>
<feature type="domain" description="ArsA/GET3 Anion-transporting ATPase-like" evidence="1">
    <location>
        <begin position="28"/>
        <end position="197"/>
    </location>
</feature>
<dbReference type="eggNOG" id="COG0003">
    <property type="taxonomic scope" value="Bacteria"/>
</dbReference>
<proteinExistence type="predicted"/>
<gene>
    <name evidence="2" type="ORF">HMPREF9336_00821</name>
</gene>
<dbReference type="SUPFAM" id="SSF52540">
    <property type="entry name" value="P-loop containing nucleoside triphosphate hydrolases"/>
    <property type="match status" value="1"/>
</dbReference>
<evidence type="ECO:0000313" key="3">
    <source>
        <dbReference type="Proteomes" id="UP000004816"/>
    </source>
</evidence>
<dbReference type="InterPro" id="IPR025723">
    <property type="entry name" value="ArsA/GET3_ATPase-like"/>
</dbReference>
<evidence type="ECO:0000313" key="2">
    <source>
        <dbReference type="EMBL" id="EFV14324.2"/>
    </source>
</evidence>
<keyword evidence="3" id="KW-1185">Reference proteome</keyword>
<organism evidence="2 3">
    <name type="scientific">Segniliparus rugosus (strain ATCC BAA-974 / DSM 45345 / CCUG 50838 / CIP 108380 / JCM 13579 / CDC 945)</name>
    <dbReference type="NCBI Taxonomy" id="679197"/>
    <lineage>
        <taxon>Bacteria</taxon>
        <taxon>Bacillati</taxon>
        <taxon>Actinomycetota</taxon>
        <taxon>Actinomycetes</taxon>
        <taxon>Mycobacteriales</taxon>
        <taxon>Segniliparaceae</taxon>
        <taxon>Segniliparus</taxon>
    </lineage>
</organism>
<protein>
    <recommendedName>
        <fullName evidence="1">ArsA/GET3 Anion-transporting ATPase-like domain-containing protein</fullName>
    </recommendedName>
</protein>
<dbReference type="Gene3D" id="3.40.50.300">
    <property type="entry name" value="P-loop containing nucleotide triphosphate hydrolases"/>
    <property type="match status" value="1"/>
</dbReference>
<comment type="caution">
    <text evidence="2">The sequence shown here is derived from an EMBL/GenBank/DDBJ whole genome shotgun (WGS) entry which is preliminary data.</text>
</comment>
<reference evidence="2 3" key="1">
    <citation type="journal article" date="2011" name="Stand. Genomic Sci.">
        <title>High quality draft genome sequence of Segniliparus rugosus CDC 945(T)= (ATCC BAA-974(T)).</title>
        <authorList>
            <person name="Earl A.M."/>
            <person name="Desjardins C.A."/>
            <person name="Fitzgerald M.G."/>
            <person name="Arachchi H.M."/>
            <person name="Zeng Q."/>
            <person name="Mehta T."/>
            <person name="Griggs A."/>
            <person name="Birren B.W."/>
            <person name="Toney N.C."/>
            <person name="Carr J."/>
            <person name="Posey J."/>
            <person name="Butler W.R."/>
        </authorList>
    </citation>
    <scope>NUCLEOTIDE SEQUENCE [LARGE SCALE GENOMIC DNA]</scope>
    <source>
        <strain evidence="3">ATCC BAA-974 / DSM 45345 / CCUG 50838 / CIP 108380 / JCM 13579 / CDC 945</strain>
    </source>
</reference>
<dbReference type="Proteomes" id="UP000004816">
    <property type="component" value="Unassembled WGS sequence"/>
</dbReference>
<dbReference type="GO" id="GO:0005524">
    <property type="term" value="F:ATP binding"/>
    <property type="evidence" value="ECO:0007669"/>
    <property type="project" value="InterPro"/>
</dbReference>
<dbReference type="OrthoDB" id="5242836at2"/>
<accession>E5XMV1</accession>
<dbReference type="AlphaFoldDB" id="E5XMV1"/>
<evidence type="ECO:0000259" key="1">
    <source>
        <dbReference type="Pfam" id="PF02374"/>
    </source>
</evidence>
<dbReference type="PANTHER" id="PTHR10803">
    <property type="entry name" value="ARSENICAL PUMP-DRIVING ATPASE ARSENITE-TRANSLOCATING ATPASE"/>
    <property type="match status" value="1"/>
</dbReference>
<dbReference type="HOGENOM" id="CLU_058953_0_0_11"/>
<dbReference type="Pfam" id="PF02374">
    <property type="entry name" value="ArsA_ATPase"/>
    <property type="match status" value="1"/>
</dbReference>
<dbReference type="EMBL" id="ACZI02000003">
    <property type="protein sequence ID" value="EFV14324.2"/>
    <property type="molecule type" value="Genomic_DNA"/>
</dbReference>
<name>E5XMV1_SEGRC</name>
<sequence length="358" mass="37607">MRTSQRTEAVAVSEPVPQLWPSRAARAKLHFVSGKGGVGKSTLSAALALALASAGRRVLLVEVEGRQSIAHLFDVPPLPYAETKVASAANGGEVWALAIDVESAILEYFEMFYNLGFAAKAMRAVGAVDFITTVAPGLDDVVLTGKIYEIVTRTQNAVKRSALGKPPKSGTACYDAIVVDAPPTGRVNSFLGAAAALKEIAKGGPVYRHAENVAAVLRSADTVVHLATILEALPVQETVEAVGVIKKLGVDLGATLVNRSPQQYLTQDQLDAAARGTVDAGSLRKGFAAIGLDLADEDFAGLITETIDHAVTQARQQEQAAVLAGLELPQLPLPMLPEGVDLGALYELAERLTQMGVR</sequence>